<dbReference type="GeneID" id="7838283"/>
<keyword evidence="2" id="KW-0418">Kinase</keyword>
<evidence type="ECO:0000313" key="3">
    <source>
        <dbReference type="Proteomes" id="UP000009168"/>
    </source>
</evidence>
<keyword evidence="3" id="KW-1185">Reference proteome</keyword>
<feature type="transmembrane region" description="Helical" evidence="1">
    <location>
        <begin position="147"/>
        <end position="171"/>
    </location>
</feature>
<dbReference type="InParanoid" id="I7M7T9"/>
<feature type="transmembrane region" description="Helical" evidence="1">
    <location>
        <begin position="201"/>
        <end position="219"/>
    </location>
</feature>
<keyword evidence="1" id="KW-0472">Membrane</keyword>
<proteinExistence type="predicted"/>
<accession>I7M7T9</accession>
<dbReference type="AlphaFoldDB" id="I7M7T9"/>
<dbReference type="KEGG" id="tet:TTHERM_00125490"/>
<dbReference type="RefSeq" id="XP_001016228.2">
    <property type="nucleotide sequence ID" value="XM_001016228.2"/>
</dbReference>
<organism evidence="2 3">
    <name type="scientific">Tetrahymena thermophila (strain SB210)</name>
    <dbReference type="NCBI Taxonomy" id="312017"/>
    <lineage>
        <taxon>Eukaryota</taxon>
        <taxon>Sar</taxon>
        <taxon>Alveolata</taxon>
        <taxon>Ciliophora</taxon>
        <taxon>Intramacronucleata</taxon>
        <taxon>Oligohymenophorea</taxon>
        <taxon>Hymenostomatida</taxon>
        <taxon>Tetrahymenina</taxon>
        <taxon>Tetrahymenidae</taxon>
        <taxon>Tetrahymena</taxon>
    </lineage>
</organism>
<feature type="transmembrane region" description="Helical" evidence="1">
    <location>
        <begin position="95"/>
        <end position="114"/>
    </location>
</feature>
<dbReference type="InterPro" id="IPR036890">
    <property type="entry name" value="HATPase_C_sf"/>
</dbReference>
<dbReference type="Proteomes" id="UP000009168">
    <property type="component" value="Unassembled WGS sequence"/>
</dbReference>
<evidence type="ECO:0000313" key="2">
    <source>
        <dbReference type="EMBL" id="EAR95983.2"/>
    </source>
</evidence>
<sequence>MQINYQKFFFFHLNLIDFEQNINQKQLIIFLIQLHSFFNKAFINIIITKDLYFRQVEDKQQQILMNGISLSFKVDKFEKQFNKDRTKSGRDFSKGYLLILLIEMIVIGIDYAINRKYNDLIILCITLAQFLLGLMQRLVVLKICSSYFNLFIAIQNLGQAMLNCCMISFWLNVNDIDYVNNLYYGSNIVLKHIYLLQGSNFIMKFITAINIGIIYEVFFIRFQTSIRHYVLSVSIAIFLQIYKIFQEDLSLRNLFLVQRSEDEMNFLVKRLLPVSMLITKYDKKEERIYFHMSNTKLQKQFHIKDDDSMKNFLLKVELQALDEYQRLQLESNNNKSLFQHMHFQAISYSKKHYKKKNTINVNNNQDNLQNDRKQSILNNNSIPNMHQNQQALFSAAALNQPVDDMVSPNSLSCRQSGDLISHRMTEHNLRNIFGIQEKIESDSMTQKIIKSIRKKEHKKTIKKQFDNLEIEIGDRQYEQTIKDVYNTNSNHPNSNNIINNLNINEYNQKKGINNNANVNAKNIADEIYDRLEVFYGILQGENQKILNIKIYTYILEEIYQVIIFEDETLQGRVEYLQKLNKYYMNLFEQMLKKLRAPIAQSLYKMKKAVNNLKQNIILKQQQSINQNLSRLDSILSQNDQQTNALSRLREIASDLIVRKQSSQIQNTIVQSTLNNDSSRQGTSLLEDIIKQDKQQKDLIFQNTQDLQYNNYNILNSLFNYQDIFKIFSKNSIIISPINISLERIIKDLKTIFQSEYKSRCLELYFINDLTEEDSYINTDEKYLKQVFINLINNSLQSLTKIQKGYTAVHFKLNPLDNQLIDISIIDTGPGFDNNYNISEQILIQHLNVMTLGRNLKVKELKVGIPISQKIIGKLGPYEKIQFEKNVVRFQIYKDYDGLIKNKDNNYYGGYVKRKSLFVRNKTISQSEKSEQICEENEQDYQQNEINYAIQKQQVIERSEALVFSKHQDYFSESSY</sequence>
<evidence type="ECO:0000256" key="1">
    <source>
        <dbReference type="SAM" id="Phobius"/>
    </source>
</evidence>
<dbReference type="SUPFAM" id="SSF55874">
    <property type="entry name" value="ATPase domain of HSP90 chaperone/DNA topoisomerase II/histidine kinase"/>
    <property type="match status" value="1"/>
</dbReference>
<keyword evidence="1" id="KW-0812">Transmembrane</keyword>
<dbReference type="EMBL" id="GG662699">
    <property type="protein sequence ID" value="EAR95983.2"/>
    <property type="molecule type" value="Genomic_DNA"/>
</dbReference>
<gene>
    <name evidence="2" type="ORF">TTHERM_00125490</name>
</gene>
<feature type="transmembrane region" description="Helical" evidence="1">
    <location>
        <begin position="120"/>
        <end position="140"/>
    </location>
</feature>
<keyword evidence="2" id="KW-0808">Transferase</keyword>
<reference evidence="3" key="1">
    <citation type="journal article" date="2006" name="PLoS Biol.">
        <title>Macronuclear genome sequence of the ciliate Tetrahymena thermophila, a model eukaryote.</title>
        <authorList>
            <person name="Eisen J.A."/>
            <person name="Coyne R.S."/>
            <person name="Wu M."/>
            <person name="Wu D."/>
            <person name="Thiagarajan M."/>
            <person name="Wortman J.R."/>
            <person name="Badger J.H."/>
            <person name="Ren Q."/>
            <person name="Amedeo P."/>
            <person name="Jones K.M."/>
            <person name="Tallon L.J."/>
            <person name="Delcher A.L."/>
            <person name="Salzberg S.L."/>
            <person name="Silva J.C."/>
            <person name="Haas B.J."/>
            <person name="Majoros W.H."/>
            <person name="Farzad M."/>
            <person name="Carlton J.M."/>
            <person name="Smith R.K. Jr."/>
            <person name="Garg J."/>
            <person name="Pearlman R.E."/>
            <person name="Karrer K.M."/>
            <person name="Sun L."/>
            <person name="Manning G."/>
            <person name="Elde N.C."/>
            <person name="Turkewitz A.P."/>
            <person name="Asai D.J."/>
            <person name="Wilkes D.E."/>
            <person name="Wang Y."/>
            <person name="Cai H."/>
            <person name="Collins K."/>
            <person name="Stewart B.A."/>
            <person name="Lee S.R."/>
            <person name="Wilamowska K."/>
            <person name="Weinberg Z."/>
            <person name="Ruzzo W.L."/>
            <person name="Wloga D."/>
            <person name="Gaertig J."/>
            <person name="Frankel J."/>
            <person name="Tsao C.-C."/>
            <person name="Gorovsky M.A."/>
            <person name="Keeling P.J."/>
            <person name="Waller R.F."/>
            <person name="Patron N.J."/>
            <person name="Cherry J.M."/>
            <person name="Stover N.A."/>
            <person name="Krieger C.J."/>
            <person name="del Toro C."/>
            <person name="Ryder H.F."/>
            <person name="Williamson S.C."/>
            <person name="Barbeau R.A."/>
            <person name="Hamilton E.P."/>
            <person name="Orias E."/>
        </authorList>
    </citation>
    <scope>NUCLEOTIDE SEQUENCE [LARGE SCALE GENOMIC DNA]</scope>
    <source>
        <strain evidence="3">SB210</strain>
    </source>
</reference>
<feature type="transmembrane region" description="Helical" evidence="1">
    <location>
        <begin position="226"/>
        <end position="245"/>
    </location>
</feature>
<dbReference type="Gene3D" id="3.30.565.10">
    <property type="entry name" value="Histidine kinase-like ATPase, C-terminal domain"/>
    <property type="match status" value="1"/>
</dbReference>
<dbReference type="GO" id="GO:0016301">
    <property type="term" value="F:kinase activity"/>
    <property type="evidence" value="ECO:0007669"/>
    <property type="project" value="UniProtKB-KW"/>
</dbReference>
<protein>
    <submittedName>
        <fullName evidence="2">ATPase, histidine kinase-, DNA gyrase B</fullName>
    </submittedName>
</protein>
<name>I7M7T9_TETTS</name>
<keyword evidence="1" id="KW-1133">Transmembrane helix</keyword>